<dbReference type="SMART" id="SM00612">
    <property type="entry name" value="Kelch"/>
    <property type="match status" value="4"/>
</dbReference>
<evidence type="ECO:0000256" key="2">
    <source>
        <dbReference type="ARBA" id="ARBA00022737"/>
    </source>
</evidence>
<protein>
    <submittedName>
        <fullName evidence="3">Uncharacterized protein</fullName>
    </submittedName>
</protein>
<dbReference type="Proteomes" id="UP000654075">
    <property type="component" value="Unassembled WGS sequence"/>
</dbReference>
<dbReference type="OMA" id="CITMVEV"/>
<dbReference type="Gene3D" id="2.120.10.80">
    <property type="entry name" value="Kelch-type beta propeller"/>
    <property type="match status" value="2"/>
</dbReference>
<evidence type="ECO:0000313" key="3">
    <source>
        <dbReference type="EMBL" id="CAE8631858.1"/>
    </source>
</evidence>
<gene>
    <name evidence="3" type="ORF">PGLA1383_LOCUS47859</name>
</gene>
<dbReference type="SUPFAM" id="SSF117281">
    <property type="entry name" value="Kelch motif"/>
    <property type="match status" value="2"/>
</dbReference>
<keyword evidence="1" id="KW-0880">Kelch repeat</keyword>
<evidence type="ECO:0000313" key="4">
    <source>
        <dbReference type="Proteomes" id="UP000654075"/>
    </source>
</evidence>
<reference evidence="3" key="1">
    <citation type="submission" date="2021-02" db="EMBL/GenBank/DDBJ databases">
        <authorList>
            <person name="Dougan E. K."/>
            <person name="Rhodes N."/>
            <person name="Thang M."/>
            <person name="Chan C."/>
        </authorList>
    </citation>
    <scope>NUCLEOTIDE SEQUENCE</scope>
</reference>
<dbReference type="InterPro" id="IPR006652">
    <property type="entry name" value="Kelch_1"/>
</dbReference>
<dbReference type="PANTHER" id="PTHR46344">
    <property type="entry name" value="OS02G0202900 PROTEIN"/>
    <property type="match status" value="1"/>
</dbReference>
<dbReference type="AlphaFoldDB" id="A0A813H2I4"/>
<dbReference type="InterPro" id="IPR015915">
    <property type="entry name" value="Kelch-typ_b-propeller"/>
</dbReference>
<name>A0A813H2I4_POLGL</name>
<dbReference type="EMBL" id="CAJNNV010030229">
    <property type="protein sequence ID" value="CAE8631858.1"/>
    <property type="molecule type" value="Genomic_DNA"/>
</dbReference>
<organism evidence="3 4">
    <name type="scientific">Polarella glacialis</name>
    <name type="common">Dinoflagellate</name>
    <dbReference type="NCBI Taxonomy" id="89957"/>
    <lineage>
        <taxon>Eukaryota</taxon>
        <taxon>Sar</taxon>
        <taxon>Alveolata</taxon>
        <taxon>Dinophyceae</taxon>
        <taxon>Suessiales</taxon>
        <taxon>Suessiaceae</taxon>
        <taxon>Polarella</taxon>
    </lineage>
</organism>
<comment type="caution">
    <text evidence="3">The sequence shown here is derived from an EMBL/GenBank/DDBJ whole genome shotgun (WGS) entry which is preliminary data.</text>
</comment>
<dbReference type="Pfam" id="PF01344">
    <property type="entry name" value="Kelch_1"/>
    <property type="match status" value="4"/>
</dbReference>
<sequence>MVEGREFFAAAVVHGKTYALGGEVAGECITMVEVFDPGVDTWTLVRPMDTARRVFAAAVFGRNLYAFGGAGPEELLNSVEVFDTCISVWTPGTPMLTRRQGHAVALVDEMIYVMGGHAQQQECLIRMQVPGQACHQWQLHVSRSPQQFVMEIFTYVIGGCQGVQPVATVEMFYTVTRQWYVLPNMHFARSGLAAVARESRIYAHGGDDLGDDNLSSVEGFDPVSQVWIMKPSMSSGRTGLRTVALV</sequence>
<proteinExistence type="predicted"/>
<keyword evidence="2" id="KW-0677">Repeat</keyword>
<dbReference type="PANTHER" id="PTHR46344:SF27">
    <property type="entry name" value="KELCH REPEAT SUPERFAMILY PROTEIN"/>
    <property type="match status" value="1"/>
</dbReference>
<dbReference type="OrthoDB" id="191037at2759"/>
<keyword evidence="4" id="KW-1185">Reference proteome</keyword>
<accession>A0A813H2I4</accession>
<evidence type="ECO:0000256" key="1">
    <source>
        <dbReference type="ARBA" id="ARBA00022441"/>
    </source>
</evidence>